<accession>A0ABN9VVQ8</accession>
<gene>
    <name evidence="2" type="ORF">PCOR1329_LOCUS61673</name>
</gene>
<comment type="caution">
    <text evidence="2">The sequence shown here is derived from an EMBL/GenBank/DDBJ whole genome shotgun (WGS) entry which is preliminary data.</text>
</comment>
<name>A0ABN9VVQ8_9DINO</name>
<dbReference type="Proteomes" id="UP001189429">
    <property type="component" value="Unassembled WGS sequence"/>
</dbReference>
<reference evidence="2" key="1">
    <citation type="submission" date="2023-10" db="EMBL/GenBank/DDBJ databases">
        <authorList>
            <person name="Chen Y."/>
            <person name="Shah S."/>
            <person name="Dougan E. K."/>
            <person name="Thang M."/>
            <person name="Chan C."/>
        </authorList>
    </citation>
    <scope>NUCLEOTIDE SEQUENCE [LARGE SCALE GENOMIC DNA]</scope>
</reference>
<proteinExistence type="predicted"/>
<keyword evidence="3" id="KW-1185">Reference proteome</keyword>
<organism evidence="2 3">
    <name type="scientific">Prorocentrum cordatum</name>
    <dbReference type="NCBI Taxonomy" id="2364126"/>
    <lineage>
        <taxon>Eukaryota</taxon>
        <taxon>Sar</taxon>
        <taxon>Alveolata</taxon>
        <taxon>Dinophyceae</taxon>
        <taxon>Prorocentrales</taxon>
        <taxon>Prorocentraceae</taxon>
        <taxon>Prorocentrum</taxon>
    </lineage>
</organism>
<feature type="region of interest" description="Disordered" evidence="1">
    <location>
        <begin position="210"/>
        <end position="250"/>
    </location>
</feature>
<feature type="region of interest" description="Disordered" evidence="1">
    <location>
        <begin position="1"/>
        <end position="29"/>
    </location>
</feature>
<protein>
    <submittedName>
        <fullName evidence="2">Uncharacterized protein</fullName>
    </submittedName>
</protein>
<sequence length="250" mass="25798">MAQTKGGKSTRGGKGRGRGGKGYSSQGGWTQYPGLAGPLGPMPPPWFGMPAPPWMGMYPGMPVQPGETPDVDPAAAADSLLDALAVGEPAEGGRGAKSGGGHRARAPAAIMAEERSPDKSASGTLPHTALTGNWVDSQGNQVQVMQVDAYTVKLMAVLSRPPRNDIHLPLKPITAGGGWQCGHSVLDPMWTSSAQLHWVAMDGRVSVWVRPPSDSGSTAESEGPAEERVSQSAKEQANADAGAKTDAASQ</sequence>
<evidence type="ECO:0000313" key="2">
    <source>
        <dbReference type="EMBL" id="CAK0877676.1"/>
    </source>
</evidence>
<dbReference type="EMBL" id="CAUYUJ010017764">
    <property type="protein sequence ID" value="CAK0877676.1"/>
    <property type="molecule type" value="Genomic_DNA"/>
</dbReference>
<feature type="compositionally biased region" description="Low complexity" evidence="1">
    <location>
        <begin position="238"/>
        <end position="250"/>
    </location>
</feature>
<evidence type="ECO:0000313" key="3">
    <source>
        <dbReference type="Proteomes" id="UP001189429"/>
    </source>
</evidence>
<evidence type="ECO:0000256" key="1">
    <source>
        <dbReference type="SAM" id="MobiDB-lite"/>
    </source>
</evidence>